<feature type="transmembrane region" description="Helical" evidence="6">
    <location>
        <begin position="50"/>
        <end position="71"/>
    </location>
</feature>
<proteinExistence type="predicted"/>
<dbReference type="KEGG" id="nan:AArc1_0173"/>
<evidence type="ECO:0000256" key="6">
    <source>
        <dbReference type="SAM" id="Phobius"/>
    </source>
</evidence>
<sequence>MTSFADVTSVARRHWRDGRGKVLLAISAGWFLSIGVRQAFPVLLPHLQTAYGLTLTTAGLLLTVLWLAYAIGQLPGGVLADRIGEGTTMVVSMAAAAGSVTLIVLGGPTVLLFVATGLFGFSTALFGVVRLSALSDVYPDSVGTAIGVMSAAGDLGNTVLPPVATVLAVGLAWQFGFGFTIALFALVALGIWLAVPRRTSDGTGGTAISLSGALETRSLLWTRSIVLITAIQIVANAVYQAFTGFYPTYLMEVKGFSPTLASGLFALFFAFGIVMKPLGGTAYDRIGARRALFVILGGSGVALVILPFIDGFWPVVGVTALVSVMLGGGAVVLAYMTTAVPNQIQNTGLGTLRTVYMTIGAASPVVFGAVADQGFFDEAFFLLAAISSLALVLLLWLPER</sequence>
<dbReference type="GO" id="GO:0005886">
    <property type="term" value="C:plasma membrane"/>
    <property type="evidence" value="ECO:0007669"/>
    <property type="project" value="UniProtKB-SubCell"/>
</dbReference>
<evidence type="ECO:0000313" key="9">
    <source>
        <dbReference type="EMBL" id="AXR80194.1"/>
    </source>
</evidence>
<dbReference type="PANTHER" id="PTHR43124">
    <property type="entry name" value="PURINE EFFLUX PUMP PBUE"/>
    <property type="match status" value="1"/>
</dbReference>
<reference evidence="11" key="1">
    <citation type="submission" date="2017-10" db="EMBL/GenBank/DDBJ databases">
        <title>Phenotypic and genomic properties of facultatively anaerobic sulfur-reducing natronoarchaea from hypersaline soda lakes.</title>
        <authorList>
            <person name="Sorokin D.Y."/>
            <person name="Kublanov I.V."/>
            <person name="Roman P."/>
            <person name="Sinninghe Damste J.S."/>
            <person name="Golyshin P.N."/>
            <person name="Rojo D."/>
            <person name="Ciordia S."/>
            <person name="Mena Md.C."/>
            <person name="Ferrer M."/>
            <person name="Messina E."/>
            <person name="Smedile F."/>
            <person name="La Spada G."/>
            <person name="La Cono V."/>
            <person name="Yakimov M.M."/>
        </authorList>
    </citation>
    <scope>NUCLEOTIDE SEQUENCE [LARGE SCALE GENOMIC DNA]</scope>
    <source>
        <strain evidence="11">AArc1</strain>
    </source>
</reference>
<organism evidence="9 10">
    <name type="scientific">Natrarchaeobaculum sulfurireducens</name>
    <dbReference type="NCBI Taxonomy" id="2044521"/>
    <lineage>
        <taxon>Archaea</taxon>
        <taxon>Methanobacteriati</taxon>
        <taxon>Methanobacteriota</taxon>
        <taxon>Stenosarchaea group</taxon>
        <taxon>Halobacteria</taxon>
        <taxon>Halobacteriales</taxon>
        <taxon>Natrialbaceae</taxon>
        <taxon>Natrarchaeobaculum</taxon>
    </lineage>
</organism>
<feature type="transmembrane region" description="Helical" evidence="6">
    <location>
        <begin position="379"/>
        <end position="397"/>
    </location>
</feature>
<evidence type="ECO:0000313" key="11">
    <source>
        <dbReference type="Proteomes" id="UP000258707"/>
    </source>
</evidence>
<dbReference type="SUPFAM" id="SSF103473">
    <property type="entry name" value="MFS general substrate transporter"/>
    <property type="match status" value="1"/>
</dbReference>
<dbReference type="InterPro" id="IPR011701">
    <property type="entry name" value="MFS"/>
</dbReference>
<keyword evidence="10" id="KW-1185">Reference proteome</keyword>
<keyword evidence="3 6" id="KW-0812">Transmembrane</keyword>
<feature type="transmembrane region" description="Helical" evidence="6">
    <location>
        <begin position="172"/>
        <end position="195"/>
    </location>
</feature>
<keyword evidence="4 6" id="KW-1133">Transmembrane helix</keyword>
<keyword evidence="2" id="KW-1003">Cell membrane</keyword>
<dbReference type="KEGG" id="nag:AArcMg_0171"/>
<feature type="transmembrane region" description="Helical" evidence="6">
    <location>
        <begin position="291"/>
        <end position="309"/>
    </location>
</feature>
<name>A0A346PKZ9_9EURY</name>
<keyword evidence="5 6" id="KW-0472">Membrane</keyword>
<accession>A0A346PKZ9</accession>
<feature type="transmembrane region" description="Helical" evidence="6">
    <location>
        <begin position="22"/>
        <end position="44"/>
    </location>
</feature>
<evidence type="ECO:0000256" key="4">
    <source>
        <dbReference type="ARBA" id="ARBA00022989"/>
    </source>
</evidence>
<feature type="transmembrane region" description="Helical" evidence="6">
    <location>
        <begin position="348"/>
        <end position="367"/>
    </location>
</feature>
<feature type="transmembrane region" description="Helical" evidence="6">
    <location>
        <begin position="315"/>
        <end position="336"/>
    </location>
</feature>
<comment type="subcellular location">
    <subcellularLocation>
        <location evidence="1">Cell membrane</location>
        <topology evidence="1">Multi-pass membrane protein</topology>
    </subcellularLocation>
</comment>
<dbReference type="InterPro" id="IPR020846">
    <property type="entry name" value="MFS_dom"/>
</dbReference>
<evidence type="ECO:0000313" key="10">
    <source>
        <dbReference type="Proteomes" id="UP000258613"/>
    </source>
</evidence>
<dbReference type="OrthoDB" id="204820at2157"/>
<feature type="domain" description="Major facilitator superfamily (MFS) profile" evidence="7">
    <location>
        <begin position="22"/>
        <end position="400"/>
    </location>
</feature>
<evidence type="ECO:0000259" key="7">
    <source>
        <dbReference type="PROSITE" id="PS50850"/>
    </source>
</evidence>
<dbReference type="GO" id="GO:0022857">
    <property type="term" value="F:transmembrane transporter activity"/>
    <property type="evidence" value="ECO:0007669"/>
    <property type="project" value="InterPro"/>
</dbReference>
<dbReference type="PROSITE" id="PS50850">
    <property type="entry name" value="MFS"/>
    <property type="match status" value="1"/>
</dbReference>
<dbReference type="Gene3D" id="1.20.1250.20">
    <property type="entry name" value="MFS general substrate transporter like domains"/>
    <property type="match status" value="2"/>
</dbReference>
<dbReference type="Pfam" id="PF07690">
    <property type="entry name" value="MFS_1"/>
    <property type="match status" value="1"/>
</dbReference>
<feature type="transmembrane region" description="Helical" evidence="6">
    <location>
        <begin position="220"/>
        <end position="239"/>
    </location>
</feature>
<reference evidence="10" key="2">
    <citation type="submission" date="2018-02" db="EMBL/GenBank/DDBJ databases">
        <title>Phenotypic and genomic properties of facultatively anaerobic sulfur-reducing natronoarchaea from hypersaline soda lakes.</title>
        <authorList>
            <person name="Sorokin D.Y."/>
            <person name="Kublanov I.V."/>
            <person name="Roman P."/>
            <person name="Sinninghe Damste J.S."/>
            <person name="Golyshin P.N."/>
            <person name="Rojo D."/>
            <person name="Ciordia S."/>
            <person name="Mena M.D.C."/>
            <person name="Ferrer M."/>
            <person name="Messina E."/>
            <person name="Smedile F."/>
            <person name="La Spada G."/>
            <person name="La Cono V."/>
            <person name="Yakimov M.M."/>
        </authorList>
    </citation>
    <scope>NUCLEOTIDE SEQUENCE [LARGE SCALE GENOMIC DNA]</scope>
    <source>
        <strain evidence="10">AArc-Mg</strain>
    </source>
</reference>
<dbReference type="PANTHER" id="PTHR43124:SF3">
    <property type="entry name" value="CHLORAMPHENICOL EFFLUX PUMP RV0191"/>
    <property type="match status" value="1"/>
</dbReference>
<feature type="transmembrane region" description="Helical" evidence="6">
    <location>
        <begin position="259"/>
        <end position="279"/>
    </location>
</feature>
<dbReference type="Proteomes" id="UP000258613">
    <property type="component" value="Chromosome"/>
</dbReference>
<evidence type="ECO:0000256" key="2">
    <source>
        <dbReference type="ARBA" id="ARBA00022475"/>
    </source>
</evidence>
<evidence type="ECO:0000313" key="8">
    <source>
        <dbReference type="EMBL" id="AXR76517.1"/>
    </source>
</evidence>
<feature type="transmembrane region" description="Helical" evidence="6">
    <location>
        <begin position="83"/>
        <end position="104"/>
    </location>
</feature>
<protein>
    <submittedName>
        <fullName evidence="8">MFS family permease</fullName>
    </submittedName>
    <submittedName>
        <fullName evidence="9">Major facilitator superfamily transporter</fullName>
    </submittedName>
</protein>
<gene>
    <name evidence="8" type="ORF">AArc1_0173</name>
    <name evidence="9" type="ORF">AArcMg_0171</name>
</gene>
<reference evidence="9" key="3">
    <citation type="journal article" date="2019" name="Int. J. Syst. Evol. Microbiol.">
        <title>Natronolimnobius sulfurireducens sp. nov. and Halalkaliarchaeum desulfuricum gen. nov., sp. nov., the first sulfur-respiring alkaliphilic haloarchaea from hypersaline alkaline lakes.</title>
        <authorList>
            <person name="Sorokin D.Y."/>
            <person name="Yakimov M."/>
            <person name="Messina E."/>
            <person name="Merkel A.Y."/>
            <person name="Bale N.J."/>
            <person name="Sinninghe Damste J.S."/>
        </authorList>
    </citation>
    <scope>NUCLEOTIDE SEQUENCE</scope>
    <source>
        <strain evidence="9">AArc-Mg</strain>
        <strain evidence="8">AArc1</strain>
    </source>
</reference>
<evidence type="ECO:0000256" key="3">
    <source>
        <dbReference type="ARBA" id="ARBA00022692"/>
    </source>
</evidence>
<dbReference type="EMBL" id="CP027033">
    <property type="protein sequence ID" value="AXR80194.1"/>
    <property type="molecule type" value="Genomic_DNA"/>
</dbReference>
<feature type="transmembrane region" description="Helical" evidence="6">
    <location>
        <begin position="110"/>
        <end position="129"/>
    </location>
</feature>
<dbReference type="AlphaFoldDB" id="A0A346PKZ9"/>
<dbReference type="InterPro" id="IPR036259">
    <property type="entry name" value="MFS_trans_sf"/>
</dbReference>
<accession>A0A346PAH2</accession>
<dbReference type="InterPro" id="IPR050189">
    <property type="entry name" value="MFS_Efflux_Transporters"/>
</dbReference>
<evidence type="ECO:0000256" key="1">
    <source>
        <dbReference type="ARBA" id="ARBA00004651"/>
    </source>
</evidence>
<evidence type="ECO:0000256" key="5">
    <source>
        <dbReference type="ARBA" id="ARBA00023136"/>
    </source>
</evidence>
<dbReference type="Proteomes" id="UP000258707">
    <property type="component" value="Chromosome"/>
</dbReference>
<dbReference type="EMBL" id="CP024047">
    <property type="protein sequence ID" value="AXR76517.1"/>
    <property type="molecule type" value="Genomic_DNA"/>
</dbReference>